<feature type="transmembrane region" description="Helical" evidence="1">
    <location>
        <begin position="47"/>
        <end position="69"/>
    </location>
</feature>
<feature type="transmembrane region" description="Helical" evidence="1">
    <location>
        <begin position="81"/>
        <end position="101"/>
    </location>
</feature>
<evidence type="ECO:0000313" key="2">
    <source>
        <dbReference type="EMBL" id="SFS09644.1"/>
    </source>
</evidence>
<keyword evidence="3" id="KW-1185">Reference proteome</keyword>
<feature type="transmembrane region" description="Helical" evidence="1">
    <location>
        <begin position="14"/>
        <end position="35"/>
    </location>
</feature>
<evidence type="ECO:0008006" key="4">
    <source>
        <dbReference type="Google" id="ProtNLM"/>
    </source>
</evidence>
<evidence type="ECO:0000313" key="3">
    <source>
        <dbReference type="Proteomes" id="UP000199024"/>
    </source>
</evidence>
<dbReference type="RefSeq" id="WP_089838360.1">
    <property type="nucleotide sequence ID" value="NZ_FOZL01000001.1"/>
</dbReference>
<keyword evidence="1" id="KW-0472">Membrane</keyword>
<proteinExistence type="predicted"/>
<accession>A0A1I6M1Y5</accession>
<reference evidence="2 3" key="1">
    <citation type="submission" date="2016-10" db="EMBL/GenBank/DDBJ databases">
        <authorList>
            <person name="de Groot N.N."/>
        </authorList>
    </citation>
    <scope>NUCLEOTIDE SEQUENCE [LARGE SCALE GENOMIC DNA]</scope>
    <source>
        <strain evidence="2 3">DSM 21001</strain>
    </source>
</reference>
<feature type="transmembrane region" description="Helical" evidence="1">
    <location>
        <begin position="121"/>
        <end position="140"/>
    </location>
</feature>
<organism evidence="2 3">
    <name type="scientific">Granulicella pectinivorans</name>
    <dbReference type="NCBI Taxonomy" id="474950"/>
    <lineage>
        <taxon>Bacteria</taxon>
        <taxon>Pseudomonadati</taxon>
        <taxon>Acidobacteriota</taxon>
        <taxon>Terriglobia</taxon>
        <taxon>Terriglobales</taxon>
        <taxon>Acidobacteriaceae</taxon>
        <taxon>Granulicella</taxon>
    </lineage>
</organism>
<dbReference type="AlphaFoldDB" id="A0A1I6M1Y5"/>
<keyword evidence="1" id="KW-1133">Transmembrane helix</keyword>
<evidence type="ECO:0000256" key="1">
    <source>
        <dbReference type="SAM" id="Phobius"/>
    </source>
</evidence>
<gene>
    <name evidence="2" type="ORF">SAMN05421771_1679</name>
</gene>
<dbReference type="STRING" id="474950.SAMN05421771_1679"/>
<sequence length="143" mass="16365">MNCFPKNVAQRRYFFRLWPAMGAYVAFLFLAMLIVKHGHPHGALVVYGLAVLPALPLVAVLVIVGMYLMEEPDEFERTVMVQSMLWAMGGVLALTTVWGFLEMFAETSPQQAMAVGHLQPFWLFPLFWMLVGISTPLVRWRYR</sequence>
<keyword evidence="1" id="KW-0812">Transmembrane</keyword>
<dbReference type="OrthoDB" id="119964at2"/>
<dbReference type="Proteomes" id="UP000199024">
    <property type="component" value="Unassembled WGS sequence"/>
</dbReference>
<protein>
    <recommendedName>
        <fullName evidence="4">Transmembrane protein</fullName>
    </recommendedName>
</protein>
<name>A0A1I6M1Y5_9BACT</name>
<dbReference type="EMBL" id="FOZL01000001">
    <property type="protein sequence ID" value="SFS09644.1"/>
    <property type="molecule type" value="Genomic_DNA"/>
</dbReference>